<accession>A0ABU0RDS5</accession>
<dbReference type="GO" id="GO:0005524">
    <property type="term" value="F:ATP binding"/>
    <property type="evidence" value="ECO:0007669"/>
    <property type="project" value="UniProtKB-KW"/>
</dbReference>
<proteinExistence type="predicted"/>
<dbReference type="InterPro" id="IPR017871">
    <property type="entry name" value="ABC_transporter-like_CS"/>
</dbReference>
<evidence type="ECO:0000256" key="1">
    <source>
        <dbReference type="ARBA" id="ARBA00022448"/>
    </source>
</evidence>
<dbReference type="PROSITE" id="PS50893">
    <property type="entry name" value="ABC_TRANSPORTER_2"/>
    <property type="match status" value="1"/>
</dbReference>
<dbReference type="PANTHER" id="PTHR42781:SF4">
    <property type="entry name" value="SPERMIDINE_PUTRESCINE IMPORT ATP-BINDING PROTEIN POTA"/>
    <property type="match status" value="1"/>
</dbReference>
<organism evidence="5 6">
    <name type="scientific">Agromyces ramosus</name>
    <dbReference type="NCBI Taxonomy" id="33879"/>
    <lineage>
        <taxon>Bacteria</taxon>
        <taxon>Bacillati</taxon>
        <taxon>Actinomycetota</taxon>
        <taxon>Actinomycetes</taxon>
        <taxon>Micrococcales</taxon>
        <taxon>Microbacteriaceae</taxon>
        <taxon>Agromyces</taxon>
    </lineage>
</organism>
<dbReference type="PROSITE" id="PS00211">
    <property type="entry name" value="ABC_TRANSPORTER_1"/>
    <property type="match status" value="1"/>
</dbReference>
<keyword evidence="3 5" id="KW-0067">ATP-binding</keyword>
<protein>
    <submittedName>
        <fullName evidence="5">Molybdate transport system ATP-binding protein</fullName>
    </submittedName>
</protein>
<dbReference type="SUPFAM" id="SSF50331">
    <property type="entry name" value="MOP-like"/>
    <property type="match status" value="1"/>
</dbReference>
<reference evidence="5 6" key="1">
    <citation type="submission" date="2023-07" db="EMBL/GenBank/DDBJ databases">
        <title>Comparative genomics of wheat-associated soil bacteria to identify genetic determinants of phenazine resistance.</title>
        <authorList>
            <person name="Mouncey N."/>
        </authorList>
    </citation>
    <scope>NUCLEOTIDE SEQUENCE [LARGE SCALE GENOMIC DNA]</scope>
    <source>
        <strain evidence="5 6">V3I3</strain>
    </source>
</reference>
<evidence type="ECO:0000259" key="4">
    <source>
        <dbReference type="PROSITE" id="PS50893"/>
    </source>
</evidence>
<dbReference type="InterPro" id="IPR027417">
    <property type="entry name" value="P-loop_NTPase"/>
</dbReference>
<evidence type="ECO:0000313" key="5">
    <source>
        <dbReference type="EMBL" id="MDQ0895209.1"/>
    </source>
</evidence>
<dbReference type="Gene3D" id="3.40.50.300">
    <property type="entry name" value="P-loop containing nucleotide triphosphate hydrolases"/>
    <property type="match status" value="1"/>
</dbReference>
<sequence>MTGSGASTGAGASAGLEAAFTATVGSFTVEAELAVAPGEIVAVLGPNGAGKSTLLAAIAGHLAPPTGFVRVGGRDLARRRSDGSLWEVPLERRRVGLLGQQPLLFPHLSALENVAFGPRAQGGHAAASRRTALRRLEEVGLADLAERRPAELSGGQQQRVAIARALAARPELLLLDEPFASLDVQTASDMRRLIATLPGDERIPTLLVTHDPLDAIVLARRAAILHDGRIVQQGATAEVLGHPATPFVAALAGVNLAAGVGSGDDGVAITAATGDSVLVLRGVGERLVAGRAATAVFSPASVHVRPAAEGAAAASAEPSVNRWIGTVALLRPAPGGVRIMTAEHPDLAVDVPSAAAVSLDLAPGARLAFTITATDVSVRVIA</sequence>
<feature type="domain" description="ABC transporter" evidence="4">
    <location>
        <begin position="13"/>
        <end position="252"/>
    </location>
</feature>
<evidence type="ECO:0000256" key="3">
    <source>
        <dbReference type="ARBA" id="ARBA00022840"/>
    </source>
</evidence>
<dbReference type="InterPro" id="IPR003593">
    <property type="entry name" value="AAA+_ATPase"/>
</dbReference>
<name>A0ABU0RDS5_9MICO</name>
<dbReference type="Pfam" id="PF00005">
    <property type="entry name" value="ABC_tran"/>
    <property type="match status" value="1"/>
</dbReference>
<dbReference type="EMBL" id="JAUSYY010000001">
    <property type="protein sequence ID" value="MDQ0895209.1"/>
    <property type="molecule type" value="Genomic_DNA"/>
</dbReference>
<keyword evidence="6" id="KW-1185">Reference proteome</keyword>
<dbReference type="PANTHER" id="PTHR42781">
    <property type="entry name" value="SPERMIDINE/PUTRESCINE IMPORT ATP-BINDING PROTEIN POTA"/>
    <property type="match status" value="1"/>
</dbReference>
<dbReference type="RefSeq" id="WP_307043089.1">
    <property type="nucleotide sequence ID" value="NZ_JAUSYY010000001.1"/>
</dbReference>
<keyword evidence="1" id="KW-0813">Transport</keyword>
<dbReference type="SUPFAM" id="SSF52540">
    <property type="entry name" value="P-loop containing nucleoside triphosphate hydrolases"/>
    <property type="match status" value="1"/>
</dbReference>
<gene>
    <name evidence="5" type="ORF">QFZ26_002764</name>
</gene>
<comment type="caution">
    <text evidence="5">The sequence shown here is derived from an EMBL/GenBank/DDBJ whole genome shotgun (WGS) entry which is preliminary data.</text>
</comment>
<dbReference type="InterPro" id="IPR050093">
    <property type="entry name" value="ABC_SmlMolc_Importer"/>
</dbReference>
<keyword evidence="2" id="KW-0547">Nucleotide-binding</keyword>
<dbReference type="SMART" id="SM00382">
    <property type="entry name" value="AAA"/>
    <property type="match status" value="1"/>
</dbReference>
<dbReference type="InterPro" id="IPR008995">
    <property type="entry name" value="Mo/tungstate-bd_C_term_dom"/>
</dbReference>
<evidence type="ECO:0000256" key="2">
    <source>
        <dbReference type="ARBA" id="ARBA00022741"/>
    </source>
</evidence>
<dbReference type="InterPro" id="IPR003439">
    <property type="entry name" value="ABC_transporter-like_ATP-bd"/>
</dbReference>
<dbReference type="Proteomes" id="UP001239083">
    <property type="component" value="Unassembled WGS sequence"/>
</dbReference>
<evidence type="ECO:0000313" key="6">
    <source>
        <dbReference type="Proteomes" id="UP001239083"/>
    </source>
</evidence>